<dbReference type="Proteomes" id="UP001497480">
    <property type="component" value="Unassembled WGS sequence"/>
</dbReference>
<evidence type="ECO:0000256" key="3">
    <source>
        <dbReference type="ARBA" id="ARBA00007769"/>
    </source>
</evidence>
<evidence type="ECO:0000256" key="5">
    <source>
        <dbReference type="ARBA" id="ARBA00022723"/>
    </source>
</evidence>
<evidence type="ECO:0000256" key="1">
    <source>
        <dbReference type="ARBA" id="ARBA00001936"/>
    </source>
</evidence>
<comment type="similarity">
    <text evidence="3">Belongs to the isocitrate and isopropylmalate dehydrogenases family.</text>
</comment>
<keyword evidence="6" id="KW-0460">Magnesium</keyword>
<protein>
    <submittedName>
        <fullName evidence="9">Uncharacterized protein</fullName>
    </submittedName>
</protein>
<organism evidence="9 10">
    <name type="scientific">Lupinus luteus</name>
    <name type="common">European yellow lupine</name>
    <dbReference type="NCBI Taxonomy" id="3873"/>
    <lineage>
        <taxon>Eukaryota</taxon>
        <taxon>Viridiplantae</taxon>
        <taxon>Streptophyta</taxon>
        <taxon>Embryophyta</taxon>
        <taxon>Tracheophyta</taxon>
        <taxon>Spermatophyta</taxon>
        <taxon>Magnoliopsida</taxon>
        <taxon>eudicotyledons</taxon>
        <taxon>Gunneridae</taxon>
        <taxon>Pentapetalae</taxon>
        <taxon>rosids</taxon>
        <taxon>fabids</taxon>
        <taxon>Fabales</taxon>
        <taxon>Fabaceae</taxon>
        <taxon>Papilionoideae</taxon>
        <taxon>50 kb inversion clade</taxon>
        <taxon>genistoids sensu lato</taxon>
        <taxon>core genistoids</taxon>
        <taxon>Genisteae</taxon>
        <taxon>Lupinus</taxon>
    </lineage>
</organism>
<dbReference type="PANTHER" id="PTHR11822">
    <property type="entry name" value="NADP-SPECIFIC ISOCITRATE DEHYDROGENASE"/>
    <property type="match status" value="1"/>
</dbReference>
<evidence type="ECO:0000256" key="8">
    <source>
        <dbReference type="ARBA" id="ARBA00023211"/>
    </source>
</evidence>
<evidence type="ECO:0000256" key="7">
    <source>
        <dbReference type="ARBA" id="ARBA00023002"/>
    </source>
</evidence>
<accession>A0AAV1WZE9</accession>
<evidence type="ECO:0000313" key="9">
    <source>
        <dbReference type="EMBL" id="CAL0314780.1"/>
    </source>
</evidence>
<comment type="cofactor">
    <cofactor evidence="1">
        <name>Mn(2+)</name>
        <dbReference type="ChEBI" id="CHEBI:29035"/>
    </cofactor>
</comment>
<dbReference type="GO" id="GO:0004450">
    <property type="term" value="F:isocitrate dehydrogenase (NADP+) activity"/>
    <property type="evidence" value="ECO:0007669"/>
    <property type="project" value="InterPro"/>
</dbReference>
<dbReference type="GO" id="GO:0006739">
    <property type="term" value="P:NADP+ metabolic process"/>
    <property type="evidence" value="ECO:0007669"/>
    <property type="project" value="TreeGrafter"/>
</dbReference>
<evidence type="ECO:0000256" key="6">
    <source>
        <dbReference type="ARBA" id="ARBA00022842"/>
    </source>
</evidence>
<dbReference type="GO" id="GO:0006102">
    <property type="term" value="P:isocitrate metabolic process"/>
    <property type="evidence" value="ECO:0007669"/>
    <property type="project" value="InterPro"/>
</dbReference>
<dbReference type="Gene3D" id="3.40.718.10">
    <property type="entry name" value="Isopropylmalate Dehydrogenase"/>
    <property type="match status" value="1"/>
</dbReference>
<evidence type="ECO:0000313" key="10">
    <source>
        <dbReference type="Proteomes" id="UP001497480"/>
    </source>
</evidence>
<dbReference type="PANTHER" id="PTHR11822:SF21">
    <property type="entry name" value="ISOCITRATE DEHYDROGENASE [NADP], MITOCHONDRIAL"/>
    <property type="match status" value="1"/>
</dbReference>
<dbReference type="EMBL" id="CAXHTB010000011">
    <property type="protein sequence ID" value="CAL0314780.1"/>
    <property type="molecule type" value="Genomic_DNA"/>
</dbReference>
<sequence>MDLVKRRQCLCESMKELDIKYYSIGLPYRDETDDKVIVESVEATIKYFIRAFVKASMTIAYEKNWPLSLSKKKKYNSQEICWKFLGDNLSQSWTNKPPNGMGTNPCGNRWDGIRCTSSKICQLLVLP</sequence>
<keyword evidence="4" id="KW-0816">Tricarboxylic acid cycle</keyword>
<keyword evidence="8" id="KW-0464">Manganese</keyword>
<dbReference type="GO" id="GO:0046872">
    <property type="term" value="F:metal ion binding"/>
    <property type="evidence" value="ECO:0007669"/>
    <property type="project" value="UniProtKB-KW"/>
</dbReference>
<dbReference type="GO" id="GO:0005739">
    <property type="term" value="C:mitochondrion"/>
    <property type="evidence" value="ECO:0007669"/>
    <property type="project" value="TreeGrafter"/>
</dbReference>
<dbReference type="InterPro" id="IPR004790">
    <property type="entry name" value="Isocitrate_DH_NADP"/>
</dbReference>
<proteinExistence type="inferred from homology"/>
<comment type="caution">
    <text evidence="9">The sequence shown here is derived from an EMBL/GenBank/DDBJ whole genome shotgun (WGS) entry which is preliminary data.</text>
</comment>
<comment type="cofactor">
    <cofactor evidence="2">
        <name>Mg(2+)</name>
        <dbReference type="ChEBI" id="CHEBI:18420"/>
    </cofactor>
</comment>
<dbReference type="AlphaFoldDB" id="A0AAV1WZE9"/>
<keyword evidence="7" id="KW-0560">Oxidoreductase</keyword>
<gene>
    <name evidence="9" type="ORF">LLUT_LOCUS15840</name>
</gene>
<evidence type="ECO:0000256" key="2">
    <source>
        <dbReference type="ARBA" id="ARBA00001946"/>
    </source>
</evidence>
<keyword evidence="10" id="KW-1185">Reference proteome</keyword>
<evidence type="ECO:0000256" key="4">
    <source>
        <dbReference type="ARBA" id="ARBA00022532"/>
    </source>
</evidence>
<keyword evidence="5" id="KW-0479">Metal-binding</keyword>
<dbReference type="GO" id="GO:0006099">
    <property type="term" value="P:tricarboxylic acid cycle"/>
    <property type="evidence" value="ECO:0007669"/>
    <property type="project" value="UniProtKB-KW"/>
</dbReference>
<reference evidence="9 10" key="1">
    <citation type="submission" date="2024-03" db="EMBL/GenBank/DDBJ databases">
        <authorList>
            <person name="Martinez-Hernandez J."/>
        </authorList>
    </citation>
    <scope>NUCLEOTIDE SEQUENCE [LARGE SCALE GENOMIC DNA]</scope>
</reference>
<name>A0AAV1WZE9_LUPLU</name>